<evidence type="ECO:0000256" key="7">
    <source>
        <dbReference type="ARBA" id="ARBA00022984"/>
    </source>
</evidence>
<dbReference type="Proteomes" id="UP000321857">
    <property type="component" value="Chromosome"/>
</dbReference>
<keyword evidence="3 11" id="KW-0328">Glycosyltransferase</keyword>
<protein>
    <recommendedName>
        <fullName evidence="11">Biosynthetic peptidoglycan transglycosylase</fullName>
        <ecNumber evidence="11">2.4.99.28</ecNumber>
    </recommendedName>
    <alternativeName>
        <fullName evidence="11">Glycan polymerase</fullName>
    </alternativeName>
    <alternativeName>
        <fullName evidence="11">Peptidoglycan glycosyltransferase MtgA</fullName>
        <shortName evidence="11">PGT</shortName>
    </alternativeName>
</protein>
<proteinExistence type="inferred from homology"/>
<evidence type="ECO:0000256" key="12">
    <source>
        <dbReference type="SAM" id="MobiDB-lite"/>
    </source>
</evidence>
<comment type="subcellular location">
    <subcellularLocation>
        <location evidence="11">Cell inner membrane</location>
        <topology evidence="11">Single-pass membrane protein</topology>
    </subcellularLocation>
</comment>
<keyword evidence="5 11" id="KW-0812">Transmembrane</keyword>
<comment type="similarity">
    <text evidence="11">Belongs to the glycosyltransferase 51 family.</text>
</comment>
<feature type="domain" description="Glycosyl transferase family 51" evidence="13">
    <location>
        <begin position="64"/>
        <end position="210"/>
    </location>
</feature>
<dbReference type="InterPro" id="IPR011812">
    <property type="entry name" value="Pep_trsgly"/>
</dbReference>
<evidence type="ECO:0000313" key="15">
    <source>
        <dbReference type="Proteomes" id="UP000321857"/>
    </source>
</evidence>
<keyword evidence="9 11" id="KW-0472">Membrane</keyword>
<dbReference type="EC" id="2.4.99.28" evidence="11"/>
<dbReference type="InterPro" id="IPR023346">
    <property type="entry name" value="Lysozyme-like_dom_sf"/>
</dbReference>
<dbReference type="GO" id="GO:0005886">
    <property type="term" value="C:plasma membrane"/>
    <property type="evidence" value="ECO:0007669"/>
    <property type="project" value="UniProtKB-SubCell"/>
</dbReference>
<dbReference type="UniPathway" id="UPA00219"/>
<evidence type="ECO:0000259" key="13">
    <source>
        <dbReference type="Pfam" id="PF00912"/>
    </source>
</evidence>
<comment type="function">
    <text evidence="11">Peptidoglycan polymerase that catalyzes glycan chain elongation from lipid-linked precursors.</text>
</comment>
<keyword evidence="15" id="KW-1185">Reference proteome</keyword>
<accession>A0A516INZ4</accession>
<evidence type="ECO:0000256" key="2">
    <source>
        <dbReference type="ARBA" id="ARBA00022519"/>
    </source>
</evidence>
<dbReference type="KEGG" id="sxa:FMM02_00860"/>
<feature type="transmembrane region" description="Helical" evidence="11">
    <location>
        <begin position="21"/>
        <end position="42"/>
    </location>
</feature>
<organism evidence="14 15">
    <name type="scientific">Sphingomonas xanthus</name>
    <dbReference type="NCBI Taxonomy" id="2594473"/>
    <lineage>
        <taxon>Bacteria</taxon>
        <taxon>Pseudomonadati</taxon>
        <taxon>Pseudomonadota</taxon>
        <taxon>Alphaproteobacteria</taxon>
        <taxon>Sphingomonadales</taxon>
        <taxon>Sphingomonadaceae</taxon>
        <taxon>Sphingomonas</taxon>
    </lineage>
</organism>
<evidence type="ECO:0000256" key="9">
    <source>
        <dbReference type="ARBA" id="ARBA00023136"/>
    </source>
</evidence>
<dbReference type="SUPFAM" id="SSF53955">
    <property type="entry name" value="Lysozyme-like"/>
    <property type="match status" value="1"/>
</dbReference>
<feature type="compositionally biased region" description="Basic and acidic residues" evidence="12">
    <location>
        <begin position="247"/>
        <end position="261"/>
    </location>
</feature>
<keyword evidence="2 11" id="KW-0997">Cell inner membrane</keyword>
<evidence type="ECO:0000256" key="10">
    <source>
        <dbReference type="ARBA" id="ARBA00023316"/>
    </source>
</evidence>
<dbReference type="GO" id="GO:0009252">
    <property type="term" value="P:peptidoglycan biosynthetic process"/>
    <property type="evidence" value="ECO:0007669"/>
    <property type="project" value="UniProtKB-UniRule"/>
</dbReference>
<dbReference type="GO" id="GO:0071555">
    <property type="term" value="P:cell wall organization"/>
    <property type="evidence" value="ECO:0007669"/>
    <property type="project" value="UniProtKB-KW"/>
</dbReference>
<keyword evidence="8 11" id="KW-1133">Transmembrane helix</keyword>
<dbReference type="PANTHER" id="PTHR30400:SF0">
    <property type="entry name" value="BIOSYNTHETIC PEPTIDOGLYCAN TRANSGLYCOSYLASE"/>
    <property type="match status" value="1"/>
</dbReference>
<comment type="catalytic activity">
    <reaction evidence="11">
        <text>[GlcNAc-(1-&gt;4)-Mur2Ac(oyl-L-Ala-gamma-D-Glu-L-Lys-D-Ala-D-Ala)](n)-di-trans,octa-cis-undecaprenyl diphosphate + beta-D-GlcNAc-(1-&gt;4)-Mur2Ac(oyl-L-Ala-gamma-D-Glu-L-Lys-D-Ala-D-Ala)-di-trans,octa-cis-undecaprenyl diphosphate = [GlcNAc-(1-&gt;4)-Mur2Ac(oyl-L-Ala-gamma-D-Glu-L-Lys-D-Ala-D-Ala)](n+1)-di-trans,octa-cis-undecaprenyl diphosphate + di-trans,octa-cis-undecaprenyl diphosphate + H(+)</text>
        <dbReference type="Rhea" id="RHEA:23708"/>
        <dbReference type="Rhea" id="RHEA-COMP:9602"/>
        <dbReference type="Rhea" id="RHEA-COMP:9603"/>
        <dbReference type="ChEBI" id="CHEBI:15378"/>
        <dbReference type="ChEBI" id="CHEBI:58405"/>
        <dbReference type="ChEBI" id="CHEBI:60033"/>
        <dbReference type="ChEBI" id="CHEBI:78435"/>
        <dbReference type="EC" id="2.4.99.28"/>
    </reaction>
</comment>
<keyword evidence="1 11" id="KW-1003">Cell membrane</keyword>
<dbReference type="GO" id="GO:0008955">
    <property type="term" value="F:peptidoglycan glycosyltransferase activity"/>
    <property type="evidence" value="ECO:0007669"/>
    <property type="project" value="UniProtKB-UniRule"/>
</dbReference>
<dbReference type="EMBL" id="CP041659">
    <property type="protein sequence ID" value="QDP18638.1"/>
    <property type="molecule type" value="Genomic_DNA"/>
</dbReference>
<name>A0A516INZ4_9SPHN</name>
<keyword evidence="4 11" id="KW-0808">Transferase</keyword>
<evidence type="ECO:0000256" key="1">
    <source>
        <dbReference type="ARBA" id="ARBA00022475"/>
    </source>
</evidence>
<evidence type="ECO:0000256" key="4">
    <source>
        <dbReference type="ARBA" id="ARBA00022679"/>
    </source>
</evidence>
<dbReference type="OrthoDB" id="9766909at2"/>
<evidence type="ECO:0000256" key="5">
    <source>
        <dbReference type="ARBA" id="ARBA00022692"/>
    </source>
</evidence>
<dbReference type="NCBIfam" id="TIGR02070">
    <property type="entry name" value="mono_pep_trsgly"/>
    <property type="match status" value="1"/>
</dbReference>
<comment type="pathway">
    <text evidence="11">Cell wall biogenesis; peptidoglycan biosynthesis.</text>
</comment>
<evidence type="ECO:0000256" key="8">
    <source>
        <dbReference type="ARBA" id="ARBA00022989"/>
    </source>
</evidence>
<gene>
    <name evidence="11 14" type="primary">mtgA</name>
    <name evidence="14" type="ORF">FMM02_00860</name>
</gene>
<dbReference type="Pfam" id="PF00912">
    <property type="entry name" value="Transgly"/>
    <property type="match status" value="1"/>
</dbReference>
<reference evidence="14 15" key="1">
    <citation type="submission" date="2019-07" db="EMBL/GenBank/DDBJ databases">
        <title>Sphingomonas AE3 Genome sequencing and assembly.</title>
        <authorList>
            <person name="Kim H."/>
        </authorList>
    </citation>
    <scope>NUCLEOTIDE SEQUENCE [LARGE SCALE GENOMIC DNA]</scope>
    <source>
        <strain evidence="14 15">AE3</strain>
    </source>
</reference>
<feature type="region of interest" description="Disordered" evidence="12">
    <location>
        <begin position="243"/>
        <end position="336"/>
    </location>
</feature>
<dbReference type="Gene3D" id="1.10.3810.10">
    <property type="entry name" value="Biosynthetic peptidoglycan transglycosylase-like"/>
    <property type="match status" value="1"/>
</dbReference>
<keyword evidence="6 11" id="KW-0133">Cell shape</keyword>
<keyword evidence="10 11" id="KW-0961">Cell wall biogenesis/degradation</keyword>
<feature type="compositionally biased region" description="Pro residues" evidence="12">
    <location>
        <begin position="314"/>
        <end position="336"/>
    </location>
</feature>
<dbReference type="PANTHER" id="PTHR30400">
    <property type="entry name" value="MONOFUNCTIONAL BIOSYNTHETIC PEPTIDOGLYCAN TRANSGLYCOSYLASE"/>
    <property type="match status" value="1"/>
</dbReference>
<evidence type="ECO:0000256" key="3">
    <source>
        <dbReference type="ARBA" id="ARBA00022676"/>
    </source>
</evidence>
<evidence type="ECO:0000256" key="11">
    <source>
        <dbReference type="HAMAP-Rule" id="MF_00766"/>
    </source>
</evidence>
<keyword evidence="7 11" id="KW-0573">Peptidoglycan synthesis</keyword>
<sequence length="336" mass="36340">MAKSSRATIPTYRRRKKGRGFFGWLVRIFFGAILLSVLWVLLYRFVPPPLTLTMAGDLVSGRGVTKDWMSLDEMDRDMVRAAIAAEDGKFCQHGGFDWDAISDAARRNASGGRIRGGSTISQQTAKNAFLWQGGGYPRKVAEAYFTFLIEKLWGKRRIMEVYLNIAETGIGTYGTNAASERYFGHDASAMSATEAARIAAVLPLPKKRGAITPQGFTRRYGNTINARIGQVRRDGLDACVYRGVAAPRDKTPPPSRQRELPGTDYETATPPPPESSVDDPPMEGTSDDFGAATTPSDAELAPDFGAPSQDTPASQPPPAQAPSSTQPPPSQPPGVS</sequence>
<dbReference type="InterPro" id="IPR001264">
    <property type="entry name" value="Glyco_trans_51"/>
</dbReference>
<dbReference type="HAMAP" id="MF_00766">
    <property type="entry name" value="PGT_MtgA"/>
    <property type="match status" value="1"/>
</dbReference>
<dbReference type="GO" id="GO:0009274">
    <property type="term" value="C:peptidoglycan-based cell wall"/>
    <property type="evidence" value="ECO:0007669"/>
    <property type="project" value="InterPro"/>
</dbReference>
<dbReference type="GO" id="GO:0008360">
    <property type="term" value="P:regulation of cell shape"/>
    <property type="evidence" value="ECO:0007669"/>
    <property type="project" value="UniProtKB-KW"/>
</dbReference>
<dbReference type="InterPro" id="IPR036950">
    <property type="entry name" value="PBP_transglycosylase"/>
</dbReference>
<evidence type="ECO:0000313" key="14">
    <source>
        <dbReference type="EMBL" id="QDP18638.1"/>
    </source>
</evidence>
<dbReference type="GO" id="GO:0016763">
    <property type="term" value="F:pentosyltransferase activity"/>
    <property type="evidence" value="ECO:0007669"/>
    <property type="project" value="InterPro"/>
</dbReference>
<dbReference type="AlphaFoldDB" id="A0A516INZ4"/>
<evidence type="ECO:0000256" key="6">
    <source>
        <dbReference type="ARBA" id="ARBA00022960"/>
    </source>
</evidence>